<evidence type="ECO:0000256" key="1">
    <source>
        <dbReference type="ARBA" id="ARBA00001971"/>
    </source>
</evidence>
<dbReference type="PANTHER" id="PTHR47944:SF4">
    <property type="entry name" value="OS09G0441700 PROTEIN"/>
    <property type="match status" value="1"/>
</dbReference>
<dbReference type="InterPro" id="IPR017972">
    <property type="entry name" value="Cyt_P450_CS"/>
</dbReference>
<keyword evidence="3 8" id="KW-0349">Heme</keyword>
<keyword evidence="7 9" id="KW-0503">Monooxygenase</keyword>
<keyword evidence="4 8" id="KW-0479">Metal-binding</keyword>
<accession>A0A2U1KRR0</accession>
<dbReference type="InterPro" id="IPR001128">
    <property type="entry name" value="Cyt_P450"/>
</dbReference>
<evidence type="ECO:0000313" key="11">
    <source>
        <dbReference type="Proteomes" id="UP000245207"/>
    </source>
</evidence>
<dbReference type="GO" id="GO:0020037">
    <property type="term" value="F:heme binding"/>
    <property type="evidence" value="ECO:0007669"/>
    <property type="project" value="InterPro"/>
</dbReference>
<dbReference type="GO" id="GO:0004497">
    <property type="term" value="F:monooxygenase activity"/>
    <property type="evidence" value="ECO:0007669"/>
    <property type="project" value="UniProtKB-KW"/>
</dbReference>
<dbReference type="PRINTS" id="PR00463">
    <property type="entry name" value="EP450I"/>
</dbReference>
<evidence type="ECO:0000256" key="3">
    <source>
        <dbReference type="ARBA" id="ARBA00022617"/>
    </source>
</evidence>
<evidence type="ECO:0000313" key="10">
    <source>
        <dbReference type="EMBL" id="PWA39452.1"/>
    </source>
</evidence>
<evidence type="ECO:0000256" key="7">
    <source>
        <dbReference type="ARBA" id="ARBA00023033"/>
    </source>
</evidence>
<evidence type="ECO:0000256" key="9">
    <source>
        <dbReference type="RuleBase" id="RU000461"/>
    </source>
</evidence>
<proteinExistence type="inferred from homology"/>
<name>A0A2U1KRR0_ARTAN</name>
<comment type="similarity">
    <text evidence="2 9">Belongs to the cytochrome P450 family.</text>
</comment>
<keyword evidence="6 8" id="KW-0408">Iron</keyword>
<feature type="binding site" description="axial binding residue" evidence="8">
    <location>
        <position position="455"/>
    </location>
    <ligand>
        <name>heme</name>
        <dbReference type="ChEBI" id="CHEBI:30413"/>
    </ligand>
    <ligandPart>
        <name>Fe</name>
        <dbReference type="ChEBI" id="CHEBI:18248"/>
    </ligandPart>
</feature>
<dbReference type="PROSITE" id="PS00086">
    <property type="entry name" value="CYTOCHROME_P450"/>
    <property type="match status" value="1"/>
</dbReference>
<keyword evidence="11" id="KW-1185">Reference proteome</keyword>
<dbReference type="InterPro" id="IPR002401">
    <property type="entry name" value="Cyt_P450_E_grp-I"/>
</dbReference>
<reference evidence="10 11" key="1">
    <citation type="journal article" date="2018" name="Mol. Plant">
        <title>The genome of Artemisia annua provides insight into the evolution of Asteraceae family and artemisinin biosynthesis.</title>
        <authorList>
            <person name="Shen Q."/>
            <person name="Zhang L."/>
            <person name="Liao Z."/>
            <person name="Wang S."/>
            <person name="Yan T."/>
            <person name="Shi P."/>
            <person name="Liu M."/>
            <person name="Fu X."/>
            <person name="Pan Q."/>
            <person name="Wang Y."/>
            <person name="Lv Z."/>
            <person name="Lu X."/>
            <person name="Zhang F."/>
            <person name="Jiang W."/>
            <person name="Ma Y."/>
            <person name="Chen M."/>
            <person name="Hao X."/>
            <person name="Li L."/>
            <person name="Tang Y."/>
            <person name="Lv G."/>
            <person name="Zhou Y."/>
            <person name="Sun X."/>
            <person name="Brodelius P.E."/>
            <person name="Rose J.K.C."/>
            <person name="Tang K."/>
        </authorList>
    </citation>
    <scope>NUCLEOTIDE SEQUENCE [LARGE SCALE GENOMIC DNA]</scope>
    <source>
        <strain evidence="11">cv. Huhao1</strain>
        <tissue evidence="10">Leaf</tissue>
    </source>
</reference>
<dbReference type="OrthoDB" id="2789670at2759"/>
<comment type="cofactor">
    <cofactor evidence="1 8">
        <name>heme</name>
        <dbReference type="ChEBI" id="CHEBI:30413"/>
    </cofactor>
</comment>
<dbReference type="Gene3D" id="1.10.630.10">
    <property type="entry name" value="Cytochrome P450"/>
    <property type="match status" value="1"/>
</dbReference>
<dbReference type="STRING" id="35608.A0A2U1KRR0"/>
<dbReference type="Proteomes" id="UP000245207">
    <property type="component" value="Unassembled WGS sequence"/>
</dbReference>
<dbReference type="AlphaFoldDB" id="A0A2U1KRR0"/>
<protein>
    <submittedName>
        <fullName evidence="10">Cytochrome P450</fullName>
    </submittedName>
</protein>
<gene>
    <name evidence="10" type="ORF">CTI12_AA536610</name>
</gene>
<dbReference type="InterPro" id="IPR036396">
    <property type="entry name" value="Cyt_P450_sf"/>
</dbReference>
<evidence type="ECO:0000256" key="5">
    <source>
        <dbReference type="ARBA" id="ARBA00023002"/>
    </source>
</evidence>
<dbReference type="PANTHER" id="PTHR47944">
    <property type="entry name" value="CYTOCHROME P450 98A9"/>
    <property type="match status" value="1"/>
</dbReference>
<evidence type="ECO:0000256" key="8">
    <source>
        <dbReference type="PIRSR" id="PIRSR602401-1"/>
    </source>
</evidence>
<dbReference type="GO" id="GO:0005506">
    <property type="term" value="F:iron ion binding"/>
    <property type="evidence" value="ECO:0007669"/>
    <property type="project" value="InterPro"/>
</dbReference>
<dbReference type="GO" id="GO:0044550">
    <property type="term" value="P:secondary metabolite biosynthetic process"/>
    <property type="evidence" value="ECO:0007669"/>
    <property type="project" value="UniProtKB-ARBA"/>
</dbReference>
<dbReference type="Pfam" id="PF00067">
    <property type="entry name" value="p450"/>
    <property type="match status" value="1"/>
</dbReference>
<evidence type="ECO:0000256" key="4">
    <source>
        <dbReference type="ARBA" id="ARBA00022723"/>
    </source>
</evidence>
<evidence type="ECO:0000256" key="2">
    <source>
        <dbReference type="ARBA" id="ARBA00010617"/>
    </source>
</evidence>
<dbReference type="GO" id="GO:0016705">
    <property type="term" value="F:oxidoreductase activity, acting on paired donors, with incorporation or reduction of molecular oxygen"/>
    <property type="evidence" value="ECO:0007669"/>
    <property type="project" value="InterPro"/>
</dbReference>
<sequence length="516" mass="58393">MSSIIIVIFIIFVFASIFPIKKSSSNPHPLPPGPTPLPFIGCIIQMFLNQPTFRWIHNLMDKFKTDILCIRLGPSTHVIVVSSPKIACEFLKKQDNVFISRPEILSAFLISDGYLTVGMAQFGDQWKKMRRIVSNSLLSPQVQKRLQPNRDREATLLLQYIYNQTNKQDNAINGGLINIRMVARHFCANLIWNMIYGKRLFEKGMEDGGPSEEEVAHVSALFGTLKYLYAFSISDYFPRLRGKADFDGHEKKLRAVLEIVRAYQDPLIDERIQVWNTGARTETYDLLDILIKHGSPKLTPNEIKAQIIEIMLATIDNPSNAVEWVIGEMLNEPMLLEKAVHELDHVVGRNRLVEERDIPQLNYIKACIKEAFRLHPFAPFNPPHVSIKNTTVAGYFIPKGSHVHLSRRGLGRNPNTWKDPLRFNPDRHLVKEGKQVVLSDDELKMISFSTGKRGCPGVSLGSTITTMLLAGIIQGFCWEIPGNQSSIELAESNDDLSLAKPLVAVSKPRLPRHLYP</sequence>
<evidence type="ECO:0000256" key="6">
    <source>
        <dbReference type="ARBA" id="ARBA00023004"/>
    </source>
</evidence>
<organism evidence="10 11">
    <name type="scientific">Artemisia annua</name>
    <name type="common">Sweet wormwood</name>
    <dbReference type="NCBI Taxonomy" id="35608"/>
    <lineage>
        <taxon>Eukaryota</taxon>
        <taxon>Viridiplantae</taxon>
        <taxon>Streptophyta</taxon>
        <taxon>Embryophyta</taxon>
        <taxon>Tracheophyta</taxon>
        <taxon>Spermatophyta</taxon>
        <taxon>Magnoliopsida</taxon>
        <taxon>eudicotyledons</taxon>
        <taxon>Gunneridae</taxon>
        <taxon>Pentapetalae</taxon>
        <taxon>asterids</taxon>
        <taxon>campanulids</taxon>
        <taxon>Asterales</taxon>
        <taxon>Asteraceae</taxon>
        <taxon>Asteroideae</taxon>
        <taxon>Anthemideae</taxon>
        <taxon>Artemisiinae</taxon>
        <taxon>Artemisia</taxon>
    </lineage>
</organism>
<comment type="caution">
    <text evidence="10">The sequence shown here is derived from an EMBL/GenBank/DDBJ whole genome shotgun (WGS) entry which is preliminary data.</text>
</comment>
<dbReference type="SUPFAM" id="SSF48264">
    <property type="entry name" value="Cytochrome P450"/>
    <property type="match status" value="1"/>
</dbReference>
<keyword evidence="5 9" id="KW-0560">Oxidoreductase</keyword>
<dbReference type="EMBL" id="PKPP01014627">
    <property type="protein sequence ID" value="PWA39452.1"/>
    <property type="molecule type" value="Genomic_DNA"/>
</dbReference>